<feature type="compositionally biased region" description="Basic and acidic residues" evidence="1">
    <location>
        <begin position="559"/>
        <end position="570"/>
    </location>
</feature>
<dbReference type="InterPro" id="IPR010730">
    <property type="entry name" value="HET"/>
</dbReference>
<dbReference type="AlphaFoldDB" id="A0AAV9P7L6"/>
<proteinExistence type="predicted"/>
<accession>A0AAV9P7L6</accession>
<protein>
    <recommendedName>
        <fullName evidence="2">Heterokaryon incompatibility domain-containing protein</fullName>
    </recommendedName>
</protein>
<dbReference type="GeneID" id="89928385"/>
<dbReference type="InterPro" id="IPR052895">
    <property type="entry name" value="HetReg/Transcr_Mod"/>
</dbReference>
<dbReference type="RefSeq" id="XP_064657056.1">
    <property type="nucleotide sequence ID" value="XM_064804286.1"/>
</dbReference>
<gene>
    <name evidence="3" type="ORF">LTR77_007049</name>
</gene>
<name>A0AAV9P7L6_9PEZI</name>
<evidence type="ECO:0000259" key="2">
    <source>
        <dbReference type="Pfam" id="PF06985"/>
    </source>
</evidence>
<sequence length="595" mass="67168">MPLIYPPLDESRKQIRLMRIHAGPDPRTMLVCSLESVDLSAANPFYALSYVWGPPSPTQSISLNGHITQIRQNLWLFLHALRARFCQRKTDTIRVWADYTCIQQSDLRELSYQVSFMVYGWLGIGHESGDEEMDRIESIRLSRRNNSSWNSISRQYSTALEVVASSPYWTRLWIKQEVILAKDVWLFQGEKAAHWNDVRFVSSLGRSRANQPQIRRATGSAASHKPQAASMLSLLDYRALHYNNLDLPELVVKFCNAGCQDARDKIYALLSLTNPDTRRQIAVNYQKPLLQVLLDNFVHWTGENIPIETVGEFARPVPRYGFQSFCSHMAKLLSSAELRELCDSPPAREAVTAEGLLALSGLSRVAEVLPIAGFDKHSIWPISERAPELVEGRGFVIRIITQPWLGGLSAYRQDRFAYVDAIPEPGDILGQIGTRIFFLRQSTGAISTQANSQRQPSFMVAIGSEPGEHHSVTKDIRRLSARQMLHPCLWLNQQLPDVSFRLVDASLRRVAGPKYVKAGEIEIMILCNAAAMLTLLTDAWSEAGRGMSHGHRGGTAVEQRTKHDSHMDESEHQGGWDAWCPYEFVLSHNVLNVWP</sequence>
<evidence type="ECO:0000256" key="1">
    <source>
        <dbReference type="SAM" id="MobiDB-lite"/>
    </source>
</evidence>
<feature type="domain" description="Heterokaryon incompatibility" evidence="2">
    <location>
        <begin position="45"/>
        <end position="177"/>
    </location>
</feature>
<keyword evidence="4" id="KW-1185">Reference proteome</keyword>
<dbReference type="PANTHER" id="PTHR24148">
    <property type="entry name" value="ANKYRIN REPEAT DOMAIN-CONTAINING PROTEIN 39 HOMOLOG-RELATED"/>
    <property type="match status" value="1"/>
</dbReference>
<dbReference type="EMBL" id="JAVRRT010000011">
    <property type="protein sequence ID" value="KAK5167350.1"/>
    <property type="molecule type" value="Genomic_DNA"/>
</dbReference>
<organism evidence="3 4">
    <name type="scientific">Saxophila tyrrhenica</name>
    <dbReference type="NCBI Taxonomy" id="1690608"/>
    <lineage>
        <taxon>Eukaryota</taxon>
        <taxon>Fungi</taxon>
        <taxon>Dikarya</taxon>
        <taxon>Ascomycota</taxon>
        <taxon>Pezizomycotina</taxon>
        <taxon>Dothideomycetes</taxon>
        <taxon>Dothideomycetidae</taxon>
        <taxon>Mycosphaerellales</taxon>
        <taxon>Extremaceae</taxon>
        <taxon>Saxophila</taxon>
    </lineage>
</organism>
<dbReference type="PANTHER" id="PTHR24148:SF73">
    <property type="entry name" value="HET DOMAIN PROTEIN (AFU_ORTHOLOGUE AFUA_8G01020)"/>
    <property type="match status" value="1"/>
</dbReference>
<reference evidence="3 4" key="1">
    <citation type="submission" date="2023-08" db="EMBL/GenBank/DDBJ databases">
        <title>Black Yeasts Isolated from many extreme environments.</title>
        <authorList>
            <person name="Coleine C."/>
            <person name="Stajich J.E."/>
            <person name="Selbmann L."/>
        </authorList>
    </citation>
    <scope>NUCLEOTIDE SEQUENCE [LARGE SCALE GENOMIC DNA]</scope>
    <source>
        <strain evidence="3 4">CCFEE 5935</strain>
    </source>
</reference>
<dbReference type="Pfam" id="PF06985">
    <property type="entry name" value="HET"/>
    <property type="match status" value="1"/>
</dbReference>
<evidence type="ECO:0000313" key="4">
    <source>
        <dbReference type="Proteomes" id="UP001337655"/>
    </source>
</evidence>
<comment type="caution">
    <text evidence="3">The sequence shown here is derived from an EMBL/GenBank/DDBJ whole genome shotgun (WGS) entry which is preliminary data.</text>
</comment>
<evidence type="ECO:0000313" key="3">
    <source>
        <dbReference type="EMBL" id="KAK5167350.1"/>
    </source>
</evidence>
<feature type="region of interest" description="Disordered" evidence="1">
    <location>
        <begin position="546"/>
        <end position="570"/>
    </location>
</feature>
<dbReference type="Proteomes" id="UP001337655">
    <property type="component" value="Unassembled WGS sequence"/>
</dbReference>